<protein>
    <submittedName>
        <fullName evidence="2">AKTx</fullName>
    </submittedName>
</protein>
<accession>A0A1W7RB40</accession>
<reference evidence="2" key="1">
    <citation type="submission" date="2016-11" db="EMBL/GenBank/DDBJ databases">
        <title>Venom-gland transcriptomics and venom proteomics of the black-back scorpion (Hadrurus spadix) reveal detectability challenges and an unexplored realm of animal toxin diversity.</title>
        <authorList>
            <person name="Rokyta D.R."/>
            <person name="Ward M.J."/>
        </authorList>
    </citation>
    <scope>NUCLEOTIDE SEQUENCE</scope>
    <source>
        <tissue evidence="2">Venom gland</tissue>
    </source>
</reference>
<feature type="chain" id="PRO_5013207392" evidence="1">
    <location>
        <begin position="24"/>
        <end position="66"/>
    </location>
</feature>
<dbReference type="EMBL" id="GFAH01000027">
    <property type="protein sequence ID" value="JAV48362.1"/>
    <property type="molecule type" value="Transcribed_RNA"/>
</dbReference>
<organism evidence="2">
    <name type="scientific">Hadrurus spadix</name>
    <dbReference type="NCBI Taxonomy" id="141984"/>
    <lineage>
        <taxon>Eukaryota</taxon>
        <taxon>Metazoa</taxon>
        <taxon>Ecdysozoa</taxon>
        <taxon>Arthropoda</taxon>
        <taxon>Chelicerata</taxon>
        <taxon>Arachnida</taxon>
        <taxon>Scorpiones</taxon>
        <taxon>Iurida</taxon>
        <taxon>Iuroidea</taxon>
        <taxon>Hadrurus</taxon>
    </lineage>
</organism>
<dbReference type="AlphaFoldDB" id="A0A1W7RB40"/>
<keyword evidence="1" id="KW-0732">Signal</keyword>
<proteinExistence type="predicted"/>
<name>A0A1W7RB40_9SCOR</name>
<evidence type="ECO:0000313" key="2">
    <source>
        <dbReference type="EMBL" id="JAV48362.1"/>
    </source>
</evidence>
<feature type="signal peptide" evidence="1">
    <location>
        <begin position="1"/>
        <end position="23"/>
    </location>
</feature>
<evidence type="ECO:0000256" key="1">
    <source>
        <dbReference type="SAM" id="SignalP"/>
    </source>
</evidence>
<sequence>MNTKFDLMMLMITAVILVSDAKADGPSRCVSAWHCRLYCQSIGCKLVECTRISSDIIRCRCKLCSK</sequence>